<gene>
    <name evidence="1" type="ORF">ANE_LOCUS19143</name>
</gene>
<sequence>MLKKSIDKKTLLAELKKLGDLEKVHANLIRVLIGLTEDPEEKSMQEMSMESSKSLGRRFVTDILQQSQEEGHLATLVDEVKMSQKKVDMFMSFTKMGIDTLKTLL</sequence>
<accession>A0A565C515</accession>
<protein>
    <submittedName>
        <fullName evidence="1">Uncharacterized protein</fullName>
    </submittedName>
</protein>
<proteinExistence type="predicted"/>
<evidence type="ECO:0000313" key="2">
    <source>
        <dbReference type="Proteomes" id="UP000489600"/>
    </source>
</evidence>
<keyword evidence="2" id="KW-1185">Reference proteome</keyword>
<reference evidence="1" key="1">
    <citation type="submission" date="2019-07" db="EMBL/GenBank/DDBJ databases">
        <authorList>
            <person name="Dittberner H."/>
        </authorList>
    </citation>
    <scope>NUCLEOTIDE SEQUENCE [LARGE SCALE GENOMIC DNA]</scope>
</reference>
<comment type="caution">
    <text evidence="1">The sequence shown here is derived from an EMBL/GenBank/DDBJ whole genome shotgun (WGS) entry which is preliminary data.</text>
</comment>
<organism evidence="1 2">
    <name type="scientific">Arabis nemorensis</name>
    <dbReference type="NCBI Taxonomy" id="586526"/>
    <lineage>
        <taxon>Eukaryota</taxon>
        <taxon>Viridiplantae</taxon>
        <taxon>Streptophyta</taxon>
        <taxon>Embryophyta</taxon>
        <taxon>Tracheophyta</taxon>
        <taxon>Spermatophyta</taxon>
        <taxon>Magnoliopsida</taxon>
        <taxon>eudicotyledons</taxon>
        <taxon>Gunneridae</taxon>
        <taxon>Pentapetalae</taxon>
        <taxon>rosids</taxon>
        <taxon>malvids</taxon>
        <taxon>Brassicales</taxon>
        <taxon>Brassicaceae</taxon>
        <taxon>Arabideae</taxon>
        <taxon>Arabis</taxon>
    </lineage>
</organism>
<dbReference type="EMBL" id="CABITT030000006">
    <property type="protein sequence ID" value="VVB08699.1"/>
    <property type="molecule type" value="Genomic_DNA"/>
</dbReference>
<dbReference type="AlphaFoldDB" id="A0A565C515"/>
<dbReference type="Proteomes" id="UP000489600">
    <property type="component" value="Unassembled WGS sequence"/>
</dbReference>
<evidence type="ECO:0000313" key="1">
    <source>
        <dbReference type="EMBL" id="VVB08699.1"/>
    </source>
</evidence>
<name>A0A565C515_9BRAS</name>